<dbReference type="KEGG" id="tpaf:A3L08_00200"/>
<dbReference type="InterPro" id="IPR011701">
    <property type="entry name" value="MFS"/>
</dbReference>
<feature type="transmembrane region" description="Helical" evidence="1">
    <location>
        <begin position="273"/>
        <end position="296"/>
    </location>
</feature>
<sequence>MDRKWLTVIMNTLVVASGFGTMHMLEKFKDVVIAHYGITEAMMSYQQTAYVVGLFVAFLLGGTSLFKGSFKRSVALIVSFAAIPQFLIPFMPNWWGIVALRFFQGFIVALVAVFSNQIARLFLAERPFAKGIVLSGIFWGGIYGINLAKWASHSYAGWKAVEVAFLLSAIVMFIMLALWWFFVEDFEIPKEKHSAKGANVWKMPFTWVFGFTFFPALWIVFTLGSFTLHNVDFSDAQLANLVMTLEVSMGVWSIIMGYLGYRLSLKNTSNRGLFKAIVSVMTTSYALTFLGLFILWKGISANDYTLALLGLAITGIVQGTGPAFWTTAPAAYPKEIYPEASFALGLISNSANAVAPNVMFVLVHGVSTGVTIYLGMALLGIVLLLASSRMKLPVEELGDAA</sequence>
<feature type="transmembrane region" description="Helical" evidence="1">
    <location>
        <begin position="45"/>
        <end position="66"/>
    </location>
</feature>
<feature type="transmembrane region" description="Helical" evidence="1">
    <location>
        <begin position="5"/>
        <end position="25"/>
    </location>
</feature>
<dbReference type="SUPFAM" id="SSF103473">
    <property type="entry name" value="MFS general substrate transporter"/>
    <property type="match status" value="1"/>
</dbReference>
<protein>
    <submittedName>
        <fullName evidence="2">MFS transporter</fullName>
    </submittedName>
</protein>
<evidence type="ECO:0000256" key="1">
    <source>
        <dbReference type="SAM" id="Phobius"/>
    </source>
</evidence>
<feature type="transmembrane region" description="Helical" evidence="1">
    <location>
        <begin position="204"/>
        <end position="226"/>
    </location>
</feature>
<feature type="transmembrane region" description="Helical" evidence="1">
    <location>
        <begin position="163"/>
        <end position="183"/>
    </location>
</feature>
<keyword evidence="1" id="KW-0812">Transmembrane</keyword>
<feature type="transmembrane region" description="Helical" evidence="1">
    <location>
        <begin position="238"/>
        <end position="261"/>
    </location>
</feature>
<keyword evidence="1" id="KW-1133">Transmembrane helix</keyword>
<feature type="transmembrane region" description="Helical" evidence="1">
    <location>
        <begin position="73"/>
        <end position="91"/>
    </location>
</feature>
<evidence type="ECO:0000313" key="2">
    <source>
        <dbReference type="EMBL" id="ASJ05865.1"/>
    </source>
</evidence>
<feature type="transmembrane region" description="Helical" evidence="1">
    <location>
        <begin position="97"/>
        <end position="119"/>
    </location>
</feature>
<evidence type="ECO:0000313" key="3">
    <source>
        <dbReference type="Proteomes" id="UP000197418"/>
    </source>
</evidence>
<dbReference type="EMBL" id="CP015102">
    <property type="protein sequence ID" value="ASJ05865.1"/>
    <property type="molecule type" value="Genomic_DNA"/>
</dbReference>
<dbReference type="GeneID" id="33314644"/>
<name>A0A218P507_9EURY</name>
<reference evidence="2 3" key="1">
    <citation type="submission" date="2016-04" db="EMBL/GenBank/DDBJ databases">
        <title>Complete genome sequence of Thermococcus pacificus type strain P4.</title>
        <authorList>
            <person name="Oger P.M."/>
        </authorList>
    </citation>
    <scope>NUCLEOTIDE SEQUENCE [LARGE SCALE GENOMIC DNA]</scope>
    <source>
        <strain evidence="2 3">P-4</strain>
    </source>
</reference>
<feature type="transmembrane region" description="Helical" evidence="1">
    <location>
        <begin position="131"/>
        <end position="151"/>
    </location>
</feature>
<feature type="transmembrane region" description="Helical" evidence="1">
    <location>
        <begin position="358"/>
        <end position="386"/>
    </location>
</feature>
<dbReference type="OrthoDB" id="85336at2157"/>
<keyword evidence="3" id="KW-1185">Reference proteome</keyword>
<dbReference type="AlphaFoldDB" id="A0A218P507"/>
<dbReference type="Pfam" id="PF07690">
    <property type="entry name" value="MFS_1"/>
    <property type="match status" value="1"/>
</dbReference>
<keyword evidence="1" id="KW-0472">Membrane</keyword>
<proteinExistence type="predicted"/>
<gene>
    <name evidence="2" type="ORF">A3L08_00200</name>
</gene>
<dbReference type="InterPro" id="IPR036259">
    <property type="entry name" value="MFS_trans_sf"/>
</dbReference>
<dbReference type="RefSeq" id="WP_088853128.1">
    <property type="nucleotide sequence ID" value="NZ_CP015102.1"/>
</dbReference>
<dbReference type="Proteomes" id="UP000197418">
    <property type="component" value="Chromosome"/>
</dbReference>
<organism evidence="2 3">
    <name type="scientific">Thermococcus pacificus</name>
    <dbReference type="NCBI Taxonomy" id="71998"/>
    <lineage>
        <taxon>Archaea</taxon>
        <taxon>Methanobacteriati</taxon>
        <taxon>Methanobacteriota</taxon>
        <taxon>Thermococci</taxon>
        <taxon>Thermococcales</taxon>
        <taxon>Thermococcaceae</taxon>
        <taxon>Thermococcus</taxon>
    </lineage>
</organism>
<dbReference type="GO" id="GO:0022857">
    <property type="term" value="F:transmembrane transporter activity"/>
    <property type="evidence" value="ECO:0007669"/>
    <property type="project" value="InterPro"/>
</dbReference>
<accession>A0A218P507</accession>
<dbReference type="Gene3D" id="1.20.1250.20">
    <property type="entry name" value="MFS general substrate transporter like domains"/>
    <property type="match status" value="2"/>
</dbReference>